<accession>A0A5B7X2M7</accession>
<name>A0A5B7X2M7_9FLAO</name>
<dbReference type="Proteomes" id="UP000309016">
    <property type="component" value="Chromosome"/>
</dbReference>
<reference evidence="1 2" key="1">
    <citation type="submission" date="2019-06" db="EMBL/GenBank/DDBJ databases">
        <title>Complete genome sequence of Antarcticibacterium flavum KCTC 52984T from an Antarctic marine sediment.</title>
        <authorList>
            <person name="Lee Y.M."/>
            <person name="Shin S.C."/>
        </authorList>
    </citation>
    <scope>NUCLEOTIDE SEQUENCE [LARGE SCALE GENOMIC DNA]</scope>
    <source>
        <strain evidence="1 2">KCTC 52984</strain>
    </source>
</reference>
<keyword evidence="2" id="KW-1185">Reference proteome</keyword>
<evidence type="ECO:0000313" key="2">
    <source>
        <dbReference type="Proteomes" id="UP000309016"/>
    </source>
</evidence>
<evidence type="ECO:0000313" key="1">
    <source>
        <dbReference type="EMBL" id="QCY69520.1"/>
    </source>
</evidence>
<dbReference type="AlphaFoldDB" id="A0A5B7X2M7"/>
<protein>
    <recommendedName>
        <fullName evidence="3">Phenylalanyl-tRNA synthetase subunit alpha</fullName>
    </recommendedName>
</protein>
<dbReference type="KEGG" id="afla:FHG64_09015"/>
<dbReference type="EMBL" id="CP040812">
    <property type="protein sequence ID" value="QCY69520.1"/>
    <property type="molecule type" value="Genomic_DNA"/>
</dbReference>
<gene>
    <name evidence="1" type="ORF">FHG64_09015</name>
</gene>
<sequence>MKKDIEIPQVEGVYVAAVREENKAFRSQDWNAYLINDRMEPIEMVLIIARGYDGKDLTSTMRHSIKVLPAKSYAKIEFMQDEVLKLNNEFLVTFFEGNRMYEKTFTFSKNTVKEDAAVKLPVIPAKGILAN</sequence>
<organism evidence="1 2">
    <name type="scientific">Antarcticibacterium flavum</name>
    <dbReference type="NCBI Taxonomy" id="2058175"/>
    <lineage>
        <taxon>Bacteria</taxon>
        <taxon>Pseudomonadati</taxon>
        <taxon>Bacteroidota</taxon>
        <taxon>Flavobacteriia</taxon>
        <taxon>Flavobacteriales</taxon>
        <taxon>Flavobacteriaceae</taxon>
        <taxon>Antarcticibacterium</taxon>
    </lineage>
</organism>
<evidence type="ECO:0008006" key="3">
    <source>
        <dbReference type="Google" id="ProtNLM"/>
    </source>
</evidence>
<dbReference type="OrthoDB" id="953239at2"/>
<proteinExistence type="predicted"/>
<dbReference type="RefSeq" id="WP_139066087.1">
    <property type="nucleotide sequence ID" value="NZ_CP040812.1"/>
</dbReference>